<evidence type="ECO:0000313" key="2">
    <source>
        <dbReference type="Proteomes" id="UP000248729"/>
    </source>
</evidence>
<comment type="caution">
    <text evidence="1">The sequence shown here is derived from an EMBL/GenBank/DDBJ whole genome shotgun (WGS) entry which is preliminary data.</text>
</comment>
<dbReference type="AlphaFoldDB" id="A0A329E042"/>
<organism evidence="1 2">
    <name type="scientific">Vibrio diazotrophicus</name>
    <dbReference type="NCBI Taxonomy" id="685"/>
    <lineage>
        <taxon>Bacteria</taxon>
        <taxon>Pseudomonadati</taxon>
        <taxon>Pseudomonadota</taxon>
        <taxon>Gammaproteobacteria</taxon>
        <taxon>Vibrionales</taxon>
        <taxon>Vibrionaceae</taxon>
        <taxon>Vibrio</taxon>
    </lineage>
</organism>
<evidence type="ECO:0000313" key="1">
    <source>
        <dbReference type="EMBL" id="RAS56998.1"/>
    </source>
</evidence>
<dbReference type="Proteomes" id="UP000248729">
    <property type="component" value="Unassembled WGS sequence"/>
</dbReference>
<dbReference type="EMBL" id="QLTR01000040">
    <property type="protein sequence ID" value="RAS56998.1"/>
    <property type="molecule type" value="Genomic_DNA"/>
</dbReference>
<name>A0A329E042_VIBDI</name>
<accession>A0A329E042</accession>
<gene>
    <name evidence="1" type="ORF">DET48_1406</name>
</gene>
<proteinExistence type="predicted"/>
<protein>
    <submittedName>
        <fullName evidence="1">Uncharacterized protein</fullName>
    </submittedName>
</protein>
<reference evidence="1 2" key="1">
    <citation type="submission" date="2018-06" db="EMBL/GenBank/DDBJ databases">
        <title>Freshwater and sediment microbial communities from various areas in North America, analyzing microbe dynamics in response to fracking.</title>
        <authorList>
            <person name="Lamendella R."/>
        </authorList>
    </citation>
    <scope>NUCLEOTIDE SEQUENCE [LARGE SCALE GENOMIC DNA]</scope>
    <source>
        <strain evidence="1 2">99A</strain>
    </source>
</reference>
<sequence>MLTEALPINLTSAKYQNHPKTNLTNCFYFTLFQPHKLKPLG</sequence>